<comment type="caution">
    <text evidence="5">The sequence shown here is derived from an EMBL/GenBank/DDBJ whole genome shotgun (WGS) entry which is preliminary data.</text>
</comment>
<accession>A0A923E5E4</accession>
<dbReference type="SUPFAM" id="SSF52540">
    <property type="entry name" value="P-loop containing nucleoside triphosphate hydrolases"/>
    <property type="match status" value="1"/>
</dbReference>
<keyword evidence="2" id="KW-0067">ATP-binding</keyword>
<gene>
    <name evidence="5" type="ORF">HGG79_03000</name>
</gene>
<evidence type="ECO:0000256" key="2">
    <source>
        <dbReference type="ARBA" id="ARBA00022840"/>
    </source>
</evidence>
<dbReference type="AlphaFoldDB" id="A0A923E5E4"/>
<dbReference type="InterPro" id="IPR027417">
    <property type="entry name" value="P-loop_NTPase"/>
</dbReference>
<evidence type="ECO:0000313" key="5">
    <source>
        <dbReference type="EMBL" id="MBC2396750.1"/>
    </source>
</evidence>
<keyword evidence="1" id="KW-0547">Nucleotide-binding</keyword>
<proteinExistence type="predicted"/>
<dbReference type="Proteomes" id="UP000563151">
    <property type="component" value="Unassembled WGS sequence"/>
</dbReference>
<evidence type="ECO:0000256" key="3">
    <source>
        <dbReference type="ARBA" id="ARBA00023125"/>
    </source>
</evidence>
<evidence type="ECO:0000313" key="6">
    <source>
        <dbReference type="Proteomes" id="UP000563151"/>
    </source>
</evidence>
<dbReference type="GO" id="GO:0006298">
    <property type="term" value="P:mismatch repair"/>
    <property type="evidence" value="ECO:0007669"/>
    <property type="project" value="InterPro"/>
</dbReference>
<name>A0A923E5E4_CLOTT</name>
<dbReference type="GO" id="GO:0005524">
    <property type="term" value="F:ATP binding"/>
    <property type="evidence" value="ECO:0007669"/>
    <property type="project" value="UniProtKB-KW"/>
</dbReference>
<dbReference type="Pfam" id="PF00488">
    <property type="entry name" value="MutS_V"/>
    <property type="match status" value="1"/>
</dbReference>
<dbReference type="GO" id="GO:0030983">
    <property type="term" value="F:mismatched DNA binding"/>
    <property type="evidence" value="ECO:0007669"/>
    <property type="project" value="InterPro"/>
</dbReference>
<protein>
    <recommendedName>
        <fullName evidence="4">DNA mismatch repair proteins mutS family domain-containing protein</fullName>
    </recommendedName>
</protein>
<dbReference type="Gene3D" id="3.40.50.300">
    <property type="entry name" value="P-loop containing nucleotide triphosphate hydrolases"/>
    <property type="match status" value="1"/>
</dbReference>
<feature type="domain" description="DNA mismatch repair proteins mutS family" evidence="4">
    <location>
        <begin position="11"/>
        <end position="111"/>
    </location>
</feature>
<keyword evidence="6" id="KW-1185">Reference proteome</keyword>
<reference evidence="5 6" key="1">
    <citation type="submission" date="2020-04" db="EMBL/GenBank/DDBJ databases">
        <title>Genomic insights into acetone-butanol-ethanol (ABE) fermentation by sequencing solventogenic clostridia strains.</title>
        <authorList>
            <person name="Brown S."/>
        </authorList>
    </citation>
    <scope>NUCLEOTIDE SEQUENCE [LARGE SCALE GENOMIC DNA]</scope>
    <source>
        <strain evidence="5 6">DJ011</strain>
    </source>
</reference>
<dbReference type="InterPro" id="IPR000432">
    <property type="entry name" value="DNA_mismatch_repair_MutS_C"/>
</dbReference>
<keyword evidence="3" id="KW-0238">DNA-binding</keyword>
<dbReference type="RefSeq" id="WP_085059012.1">
    <property type="nucleotide sequence ID" value="NZ_JAAZWO010000003.1"/>
</dbReference>
<evidence type="ECO:0000259" key="4">
    <source>
        <dbReference type="Pfam" id="PF00488"/>
    </source>
</evidence>
<evidence type="ECO:0000256" key="1">
    <source>
        <dbReference type="ARBA" id="ARBA00022741"/>
    </source>
</evidence>
<dbReference type="EMBL" id="JAAZWO010000003">
    <property type="protein sequence ID" value="MBC2396750.1"/>
    <property type="molecule type" value="Genomic_DNA"/>
</dbReference>
<organism evidence="5 6">
    <name type="scientific">Clostridium tetanomorphum</name>
    <dbReference type="NCBI Taxonomy" id="1553"/>
    <lineage>
        <taxon>Bacteria</taxon>
        <taxon>Bacillati</taxon>
        <taxon>Bacillota</taxon>
        <taxon>Clostridia</taxon>
        <taxon>Eubacteriales</taxon>
        <taxon>Clostridiaceae</taxon>
        <taxon>Clostridium</taxon>
    </lineage>
</organism>
<sequence length="120" mass="14038">MEQKLYFRQRLEAEGKRVLFLLDKIFKGTNSTDRHTGAMILVKQLRREGNLEFISTHDLELGEMGKGKDSKIKNYHFSEYYRHSKIYFDYKLKAGVSPTRNAMYLMKLAGIKIEASNNVK</sequence>